<gene>
    <name evidence="2" type="ORF">DAEQUDRAFT_266947</name>
</gene>
<sequence>MHKLRWRCLLAAFLAIEGCVAASVYTTPFTRVFSMSAFGVFGFPFKLARAYKMQVVNTANNCKIC</sequence>
<evidence type="ECO:0000313" key="2">
    <source>
        <dbReference type="EMBL" id="KZT69456.1"/>
    </source>
</evidence>
<evidence type="ECO:0000256" key="1">
    <source>
        <dbReference type="SAM" id="SignalP"/>
    </source>
</evidence>
<evidence type="ECO:0000313" key="3">
    <source>
        <dbReference type="Proteomes" id="UP000076727"/>
    </source>
</evidence>
<dbReference type="Proteomes" id="UP000076727">
    <property type="component" value="Unassembled WGS sequence"/>
</dbReference>
<accession>A0A165QGX2</accession>
<dbReference type="AlphaFoldDB" id="A0A165QGX2"/>
<feature type="chain" id="PRO_5007864998" description="Lipoprotein" evidence="1">
    <location>
        <begin position="22"/>
        <end position="65"/>
    </location>
</feature>
<name>A0A165QGX2_9APHY</name>
<keyword evidence="1" id="KW-0732">Signal</keyword>
<protein>
    <recommendedName>
        <fullName evidence="4">Lipoprotein</fullName>
    </recommendedName>
</protein>
<evidence type="ECO:0008006" key="4">
    <source>
        <dbReference type="Google" id="ProtNLM"/>
    </source>
</evidence>
<proteinExistence type="predicted"/>
<reference evidence="2 3" key="1">
    <citation type="journal article" date="2016" name="Mol. Biol. Evol.">
        <title>Comparative Genomics of Early-Diverging Mushroom-Forming Fungi Provides Insights into the Origins of Lignocellulose Decay Capabilities.</title>
        <authorList>
            <person name="Nagy L.G."/>
            <person name="Riley R."/>
            <person name="Tritt A."/>
            <person name="Adam C."/>
            <person name="Daum C."/>
            <person name="Floudas D."/>
            <person name="Sun H."/>
            <person name="Yadav J.S."/>
            <person name="Pangilinan J."/>
            <person name="Larsson K.H."/>
            <person name="Matsuura K."/>
            <person name="Barry K."/>
            <person name="Labutti K."/>
            <person name="Kuo R."/>
            <person name="Ohm R.A."/>
            <person name="Bhattacharya S.S."/>
            <person name="Shirouzu T."/>
            <person name="Yoshinaga Y."/>
            <person name="Martin F.M."/>
            <person name="Grigoriev I.V."/>
            <person name="Hibbett D.S."/>
        </authorList>
    </citation>
    <scope>NUCLEOTIDE SEQUENCE [LARGE SCALE GENOMIC DNA]</scope>
    <source>
        <strain evidence="2 3">L-15889</strain>
    </source>
</reference>
<organism evidence="2 3">
    <name type="scientific">Daedalea quercina L-15889</name>
    <dbReference type="NCBI Taxonomy" id="1314783"/>
    <lineage>
        <taxon>Eukaryota</taxon>
        <taxon>Fungi</taxon>
        <taxon>Dikarya</taxon>
        <taxon>Basidiomycota</taxon>
        <taxon>Agaricomycotina</taxon>
        <taxon>Agaricomycetes</taxon>
        <taxon>Polyporales</taxon>
        <taxon>Fomitopsis</taxon>
    </lineage>
</organism>
<feature type="signal peptide" evidence="1">
    <location>
        <begin position="1"/>
        <end position="21"/>
    </location>
</feature>
<keyword evidence="3" id="KW-1185">Reference proteome</keyword>
<dbReference type="EMBL" id="KV429058">
    <property type="protein sequence ID" value="KZT69456.1"/>
    <property type="molecule type" value="Genomic_DNA"/>
</dbReference>